<feature type="compositionally biased region" description="Polar residues" evidence="1">
    <location>
        <begin position="360"/>
        <end position="371"/>
    </location>
</feature>
<feature type="region of interest" description="Disordered" evidence="1">
    <location>
        <begin position="345"/>
        <end position="371"/>
    </location>
</feature>
<dbReference type="EMBL" id="CBLX010000023">
    <property type="protein sequence ID" value="CDG40651.1"/>
    <property type="molecule type" value="Genomic_DNA"/>
</dbReference>
<sequence>MSVAGAILHSLARCSFIRHVTRGTFCLVLPLCVVSCLAGEALAQGQPAPPDCIEGAVTLPLLGGSGDSPIIPATLNGRPIALYFSHGFDKLYVGNMDGFDTYDTHRSGMITTNGIYTDPQPIIQAGQLAIGPLDMGTPDMIQLEDYPTQKIGSRPLIGVIGREAFSHLAVLVDMPHSAFALIRFSRDAACRSAPAALIGAGAQALPLHGKGLIPVSIDGVARDFVLDADTPITTIPAIWLDPVKDDPADPAGNSGVALYGTIHSYLKRTTVKSMRMGAISLDHMSVYAQDDLGMGLLGTDFFQNHIVLFDDPDDRVYLLPSAPLPQKPGENLHFDRFRTGRTSVEDLSGRARRIDRKNRAGQSTGVRSGLP</sequence>
<accession>A0A060QLC5</accession>
<proteinExistence type="predicted"/>
<organism evidence="2 3">
    <name type="scientific">Asaia bogorensis</name>
    <dbReference type="NCBI Taxonomy" id="91915"/>
    <lineage>
        <taxon>Bacteria</taxon>
        <taxon>Pseudomonadati</taxon>
        <taxon>Pseudomonadota</taxon>
        <taxon>Alphaproteobacteria</taxon>
        <taxon>Acetobacterales</taxon>
        <taxon>Acetobacteraceae</taxon>
        <taxon>Asaia</taxon>
    </lineage>
</organism>
<evidence type="ECO:0000256" key="1">
    <source>
        <dbReference type="SAM" id="MobiDB-lite"/>
    </source>
</evidence>
<evidence type="ECO:0000313" key="2">
    <source>
        <dbReference type="EMBL" id="CDG40651.1"/>
    </source>
</evidence>
<comment type="caution">
    <text evidence="2">The sequence shown here is derived from an EMBL/GenBank/DDBJ whole genome shotgun (WGS) entry which is preliminary data.</text>
</comment>
<gene>
    <name evidence="2" type="ORF">ASAP_2606</name>
</gene>
<dbReference type="Proteomes" id="UP000027583">
    <property type="component" value="Unassembled WGS sequence"/>
</dbReference>
<name>A0A060QLC5_9PROT</name>
<evidence type="ECO:0000313" key="3">
    <source>
        <dbReference type="Proteomes" id="UP000027583"/>
    </source>
</evidence>
<protein>
    <submittedName>
        <fullName evidence="2">Uncharacterized protein</fullName>
    </submittedName>
</protein>
<dbReference type="RefSeq" id="WP_023978314.1">
    <property type="nucleotide sequence ID" value="NZ_CBLX010000023.1"/>
</dbReference>
<reference evidence="2 3" key="2">
    <citation type="journal article" date="2014" name="PLoS ONE">
        <title>Evolution of mitochondria reconstructed from the energy metabolism of living bacteria.</title>
        <authorList>
            <person name="Degli Esposti M."/>
            <person name="Chouaia B."/>
            <person name="Comandatore F."/>
            <person name="Crotti E."/>
            <person name="Sassera D."/>
            <person name="Lievens P.M."/>
            <person name="Daffonchio D."/>
            <person name="Bandi C."/>
        </authorList>
    </citation>
    <scope>NUCLEOTIDE SEQUENCE [LARGE SCALE GENOMIC DNA]</scope>
    <source>
        <strain evidence="2 3">SF2.1</strain>
    </source>
</reference>
<dbReference type="AlphaFoldDB" id="A0A060QLC5"/>
<reference evidence="2 3" key="1">
    <citation type="journal article" date="2014" name="Genome Biol. Evol.">
        <title>Acetic acid bacteria genomes reveal functional traits for adaptation to life in insect guts.</title>
        <authorList>
            <person name="Chouaia B."/>
            <person name="Gaiarsa S."/>
            <person name="Crotti E."/>
            <person name="Comandatore F."/>
            <person name="Degli Esposti M."/>
            <person name="Ricci I."/>
            <person name="Alma A."/>
            <person name="Favia G."/>
            <person name="Bandi C."/>
            <person name="Daffonchio D."/>
        </authorList>
    </citation>
    <scope>NUCLEOTIDE SEQUENCE [LARGE SCALE GENOMIC DNA]</scope>
    <source>
        <strain evidence="2 3">SF2.1</strain>
    </source>
</reference>